<dbReference type="AlphaFoldDB" id="D9SIE9"/>
<dbReference type="KEGG" id="gca:Galf_0161"/>
<evidence type="ECO:0000313" key="3">
    <source>
        <dbReference type="Proteomes" id="UP000001235"/>
    </source>
</evidence>
<evidence type="ECO:0000256" key="1">
    <source>
        <dbReference type="SAM" id="MobiDB-lite"/>
    </source>
</evidence>
<dbReference type="STRING" id="395494.Galf_0161"/>
<protein>
    <submittedName>
        <fullName evidence="2">Pilus assembly protein PilP</fullName>
    </submittedName>
</protein>
<feature type="region of interest" description="Disordered" evidence="1">
    <location>
        <begin position="59"/>
        <end position="88"/>
    </location>
</feature>
<feature type="compositionally biased region" description="Basic and acidic residues" evidence="1">
    <location>
        <begin position="63"/>
        <end position="88"/>
    </location>
</feature>
<dbReference type="eggNOG" id="COG3168">
    <property type="taxonomic scope" value="Bacteria"/>
</dbReference>
<name>D9SIE9_GALCS</name>
<dbReference type="InterPro" id="IPR007446">
    <property type="entry name" value="PilP"/>
</dbReference>
<dbReference type="HOGENOM" id="CLU_109321_1_0_4"/>
<dbReference type="Gene3D" id="2.30.30.830">
    <property type="match status" value="1"/>
</dbReference>
<accession>D9SIE9</accession>
<gene>
    <name evidence="2" type="ordered locus">Galf_0161</name>
</gene>
<evidence type="ECO:0000313" key="2">
    <source>
        <dbReference type="EMBL" id="ADL54206.1"/>
    </source>
</evidence>
<dbReference type="EMBL" id="CP002159">
    <property type="protein sequence ID" value="ADL54206.1"/>
    <property type="molecule type" value="Genomic_DNA"/>
</dbReference>
<dbReference type="Proteomes" id="UP000001235">
    <property type="component" value="Chromosome"/>
</dbReference>
<dbReference type="PROSITE" id="PS51257">
    <property type="entry name" value="PROKAR_LIPOPROTEIN"/>
    <property type="match status" value="1"/>
</dbReference>
<dbReference type="RefSeq" id="WP_013292149.1">
    <property type="nucleotide sequence ID" value="NC_014394.1"/>
</dbReference>
<dbReference type="OrthoDB" id="5296580at2"/>
<keyword evidence="3" id="KW-1185">Reference proteome</keyword>
<reference evidence="2 3" key="1">
    <citation type="submission" date="2010-08" db="EMBL/GenBank/DDBJ databases">
        <title>Complete sequence of Gallionella capsiferriformans ES-2.</title>
        <authorList>
            <consortium name="US DOE Joint Genome Institute"/>
            <person name="Lucas S."/>
            <person name="Copeland A."/>
            <person name="Lapidus A."/>
            <person name="Cheng J.-F."/>
            <person name="Bruce D."/>
            <person name="Goodwin L."/>
            <person name="Pitluck S."/>
            <person name="Chertkov O."/>
            <person name="Davenport K.W."/>
            <person name="Detter J.C."/>
            <person name="Han C."/>
            <person name="Tapia R."/>
            <person name="Land M."/>
            <person name="Hauser L."/>
            <person name="Chang Y.-J."/>
            <person name="Jeffries C."/>
            <person name="Kyrpides N."/>
            <person name="Ivanova N."/>
            <person name="Mikhailova N."/>
            <person name="Shelobolina E.S."/>
            <person name="Picardal F."/>
            <person name="Roden E."/>
            <person name="Emerson D."/>
            <person name="Woyke T."/>
        </authorList>
    </citation>
    <scope>NUCLEOTIDE SEQUENCE [LARGE SCALE GENOMIC DNA]</scope>
    <source>
        <strain evidence="2 3">ES-2</strain>
    </source>
</reference>
<dbReference type="Pfam" id="PF04351">
    <property type="entry name" value="PilP"/>
    <property type="match status" value="1"/>
</dbReference>
<organism evidence="2 3">
    <name type="scientific">Gallionella capsiferriformans (strain ES-2)</name>
    <name type="common">Gallionella ferruginea capsiferriformans (strain ES-2)</name>
    <dbReference type="NCBI Taxonomy" id="395494"/>
    <lineage>
        <taxon>Bacteria</taxon>
        <taxon>Pseudomonadati</taxon>
        <taxon>Pseudomonadota</taxon>
        <taxon>Betaproteobacteria</taxon>
        <taxon>Nitrosomonadales</taxon>
        <taxon>Gallionellaceae</taxon>
        <taxon>Gallionella</taxon>
    </lineage>
</organism>
<proteinExistence type="predicted"/>
<sequence>MKLISVVLASLLLTGCVGEEFSDLREFVKNSGNDLRGKIPPPPVVKIFEPYAYVNDTNLADPFKPRKPEENLGDKRGENEPDRNRPKEALEEFSLESLKMVGYVLKAKVGHAVIRAPDKKLYQVKVGNYIGMNFGLIKKLTDTEITIKEVVQDSTGDWSERTSSLQLVDKE</sequence>
<dbReference type="PIRSF" id="PIRSF016481">
    <property type="entry name" value="Pilus_assembly_PilP"/>
    <property type="match status" value="1"/>
</dbReference>